<keyword evidence="6" id="KW-1185">Reference proteome</keyword>
<feature type="chain" id="PRO_5043897047" evidence="3">
    <location>
        <begin position="20"/>
        <end position="475"/>
    </location>
</feature>
<feature type="signal peptide" evidence="3">
    <location>
        <begin position="1"/>
        <end position="19"/>
    </location>
</feature>
<protein>
    <submittedName>
        <fullName evidence="5">Arylsulfatase</fullName>
    </submittedName>
</protein>
<dbReference type="Proteomes" id="UP001348817">
    <property type="component" value="Plasmid pFA5"/>
</dbReference>
<geneLocation type="plasmid" evidence="5 6">
    <name>pFA5</name>
</geneLocation>
<evidence type="ECO:0000259" key="4">
    <source>
        <dbReference type="Pfam" id="PF00884"/>
    </source>
</evidence>
<dbReference type="PANTHER" id="PTHR42693:SF53">
    <property type="entry name" value="ENDO-4-O-SULFATASE"/>
    <property type="match status" value="1"/>
</dbReference>
<proteinExistence type="inferred from homology"/>
<dbReference type="SUPFAM" id="SSF53649">
    <property type="entry name" value="Alkaline phosphatase-like"/>
    <property type="match status" value="1"/>
</dbReference>
<dbReference type="KEGG" id="fax:FUAX_50310"/>
<keyword evidence="3" id="KW-0732">Signal</keyword>
<dbReference type="InterPro" id="IPR000917">
    <property type="entry name" value="Sulfatase_N"/>
</dbReference>
<comment type="similarity">
    <text evidence="1">Belongs to the sulfatase family.</text>
</comment>
<dbReference type="Pfam" id="PF00884">
    <property type="entry name" value="Sulfatase"/>
    <property type="match status" value="1"/>
</dbReference>
<sequence length="475" mass="53315">MKKTFLAALLLCFGFGANAKKKKLERPNIVLILVDDLGKEWVSCYGAQGINTPNVDALAEQGKRFSNAYSMPQCTPSRVTLLTGQYPFRHGWINHWDVPRWGGGAHYDERKNPSLAKALKRAGYATAVAGKWQIDDFRVEPEAMVKSGFDEFFMWTGYEAGNPPSSKRYQDPYVFGQGVSGTQKGKFGPDLYSGFIIDFIKKNKEKPFFAYFPMALTHSPFVDTPDEKADSKLGKHKSMVRYADKLTGNVLKALEDAGVRENTVVIWTADNGTSGSIVGQLNGRAVRGGKAKTIEAGICMPFIVSWPARMSPGVTETLVDFSDIYPTLLELAGARRQKGYVIDGRSFAKVLKGEAKDGPRSWILGMGGKNQAKLTDKGVENRFRYRDRVLRNKRYKLCIGTDRKAKAFYDLREDPWEERNLIDNLGVETGRRKSFEALMAVVKTFPEQDSDPSYLPNPKRPWDVEVKAKSQIWKE</sequence>
<dbReference type="Gene3D" id="3.40.720.10">
    <property type="entry name" value="Alkaline Phosphatase, subunit A"/>
    <property type="match status" value="2"/>
</dbReference>
<dbReference type="AlphaFoldDB" id="A0AAU9CKL1"/>
<keyword evidence="2" id="KW-0378">Hydrolase</keyword>
<evidence type="ECO:0000313" key="5">
    <source>
        <dbReference type="EMBL" id="BDD12599.1"/>
    </source>
</evidence>
<evidence type="ECO:0000256" key="3">
    <source>
        <dbReference type="SAM" id="SignalP"/>
    </source>
</evidence>
<dbReference type="GO" id="GO:0004065">
    <property type="term" value="F:arylsulfatase activity"/>
    <property type="evidence" value="ECO:0007669"/>
    <property type="project" value="TreeGrafter"/>
</dbReference>
<gene>
    <name evidence="5" type="ORF">FUAX_50310</name>
</gene>
<name>A0AAU9CKL1_9BACT</name>
<evidence type="ECO:0000313" key="6">
    <source>
        <dbReference type="Proteomes" id="UP001348817"/>
    </source>
</evidence>
<evidence type="ECO:0000256" key="1">
    <source>
        <dbReference type="ARBA" id="ARBA00008779"/>
    </source>
</evidence>
<reference evidence="5 6" key="1">
    <citation type="submission" date="2021-12" db="EMBL/GenBank/DDBJ databases">
        <title>Genome sequencing of bacteria with rrn-lacking chromosome and rrn-plasmid.</title>
        <authorList>
            <person name="Anda M."/>
            <person name="Iwasaki W."/>
        </authorList>
    </citation>
    <scope>NUCLEOTIDE SEQUENCE [LARGE SCALE GENOMIC DNA]</scope>
    <source>
        <strain evidence="5 6">DSM 100852</strain>
        <plasmid evidence="5 6">pFA5</plasmid>
    </source>
</reference>
<dbReference type="PANTHER" id="PTHR42693">
    <property type="entry name" value="ARYLSULFATASE FAMILY MEMBER"/>
    <property type="match status" value="1"/>
</dbReference>
<dbReference type="RefSeq" id="WP_338395749.1">
    <property type="nucleotide sequence ID" value="NZ_AP025319.1"/>
</dbReference>
<dbReference type="EMBL" id="AP025319">
    <property type="protein sequence ID" value="BDD12599.1"/>
    <property type="molecule type" value="Genomic_DNA"/>
</dbReference>
<keyword evidence="5" id="KW-0614">Plasmid</keyword>
<dbReference type="InterPro" id="IPR050738">
    <property type="entry name" value="Sulfatase"/>
</dbReference>
<dbReference type="InterPro" id="IPR017850">
    <property type="entry name" value="Alkaline_phosphatase_core_sf"/>
</dbReference>
<evidence type="ECO:0000256" key="2">
    <source>
        <dbReference type="ARBA" id="ARBA00022801"/>
    </source>
</evidence>
<accession>A0AAU9CKL1</accession>
<feature type="domain" description="Sulfatase N-terminal" evidence="4">
    <location>
        <begin position="27"/>
        <end position="334"/>
    </location>
</feature>
<organism evidence="5 6">
    <name type="scientific">Fulvitalea axinellae</name>
    <dbReference type="NCBI Taxonomy" id="1182444"/>
    <lineage>
        <taxon>Bacteria</taxon>
        <taxon>Pseudomonadati</taxon>
        <taxon>Bacteroidota</taxon>
        <taxon>Cytophagia</taxon>
        <taxon>Cytophagales</taxon>
        <taxon>Persicobacteraceae</taxon>
        <taxon>Fulvitalea</taxon>
    </lineage>
</organism>
<dbReference type="CDD" id="cd16151">
    <property type="entry name" value="sulfatase_like"/>
    <property type="match status" value="1"/>
</dbReference>